<gene>
    <name evidence="3" type="ORF">DD235_00330</name>
</gene>
<dbReference type="SUPFAM" id="SSF109604">
    <property type="entry name" value="HD-domain/PDEase-like"/>
    <property type="match status" value="1"/>
</dbReference>
<dbReference type="InterPro" id="IPR052340">
    <property type="entry name" value="RNase_Y/CdgJ"/>
</dbReference>
<reference evidence="4" key="1">
    <citation type="submission" date="2018-05" db="EMBL/GenBank/DDBJ databases">
        <authorList>
            <person name="Li Y."/>
        </authorList>
    </citation>
    <scope>NUCLEOTIDE SEQUENCE [LARGE SCALE GENOMIC DNA]</scope>
    <source>
        <strain evidence="4">3d-2-2</strain>
    </source>
</reference>
<comment type="caution">
    <text evidence="3">The sequence shown here is derived from an EMBL/GenBank/DDBJ whole genome shotgun (WGS) entry which is preliminary data.</text>
</comment>
<dbReference type="SUPFAM" id="SSF141868">
    <property type="entry name" value="EAL domain-like"/>
    <property type="match status" value="1"/>
</dbReference>
<dbReference type="PANTHER" id="PTHR33525">
    <property type="match status" value="1"/>
</dbReference>
<organism evidence="3 4">
    <name type="scientific">Corticimicrobacter populi</name>
    <dbReference type="NCBI Taxonomy" id="2175229"/>
    <lineage>
        <taxon>Bacteria</taxon>
        <taxon>Pseudomonadati</taxon>
        <taxon>Pseudomonadota</taxon>
        <taxon>Betaproteobacteria</taxon>
        <taxon>Burkholderiales</taxon>
        <taxon>Alcaligenaceae</taxon>
        <taxon>Corticimicrobacter</taxon>
    </lineage>
</organism>
<dbReference type="PROSITE" id="PS50883">
    <property type="entry name" value="EAL"/>
    <property type="match status" value="1"/>
</dbReference>
<name>A0A2V1K388_9BURK</name>
<proteinExistence type="predicted"/>
<dbReference type="SMART" id="SM00052">
    <property type="entry name" value="EAL"/>
    <property type="match status" value="1"/>
</dbReference>
<dbReference type="InterPro" id="IPR013976">
    <property type="entry name" value="HDOD"/>
</dbReference>
<accession>A0A2V1K388</accession>
<evidence type="ECO:0000259" key="2">
    <source>
        <dbReference type="PROSITE" id="PS51833"/>
    </source>
</evidence>
<feature type="domain" description="HDOD" evidence="2">
    <location>
        <begin position="204"/>
        <end position="390"/>
    </location>
</feature>
<dbReference type="InterPro" id="IPR014408">
    <property type="entry name" value="dGMP_Pdiesterase_EAL/HD-GYP"/>
</dbReference>
<feature type="domain" description="EAL" evidence="1">
    <location>
        <begin position="1"/>
        <end position="208"/>
    </location>
</feature>
<sequence>MKESAPENYCVALQPICDGALRHVADELLYRAGVNARYAQVDDDMMVTARVCNAAFYETGIEKLVGRRKLFFNAPREWLLRPELLPPDSSQVVVEVLESVTGEPAVIEALRRIRRLGYEVALDDFVLTPATRPLLEVASVVKVDMLQPLRLDDILLYRNRGIRLLAEKVEDMETFERCRALGFELFQGYFYARPEVQTSTARDRTGNRQAQLRILAELQREAADYHKLESLIIQDPQLAFMLLRYTNSAMFYRFSKAVTILQAINMLGLHRVRTVVLTLMLANNGPASRLLLPQVLTRAAMCERLAEKMGGVPPEVAFMAGMISMMDVILGLSLADILEALPLGQDVNDALLHRSQCLGQVLDMVEAFEQAQTAGLDPEMVARLNRTWMSSRVWATEILSAVGA</sequence>
<dbReference type="InterPro" id="IPR035919">
    <property type="entry name" value="EAL_sf"/>
</dbReference>
<dbReference type="AlphaFoldDB" id="A0A2V1K388"/>
<evidence type="ECO:0000313" key="3">
    <source>
        <dbReference type="EMBL" id="PWF24683.1"/>
    </source>
</evidence>
<dbReference type="PANTHER" id="PTHR33525:SF4">
    <property type="entry name" value="CYCLIC DI-GMP PHOSPHODIESTERASE CDGJ"/>
    <property type="match status" value="1"/>
</dbReference>
<dbReference type="Gene3D" id="1.10.3210.10">
    <property type="entry name" value="Hypothetical protein af1432"/>
    <property type="match status" value="1"/>
</dbReference>
<dbReference type="Pfam" id="PF08668">
    <property type="entry name" value="HDOD"/>
    <property type="match status" value="1"/>
</dbReference>
<dbReference type="PIRSF" id="PIRSF003180">
    <property type="entry name" value="DiGMPpdiest_YuxH"/>
    <property type="match status" value="1"/>
</dbReference>
<dbReference type="EMBL" id="QETA01000001">
    <property type="protein sequence ID" value="PWF24683.1"/>
    <property type="molecule type" value="Genomic_DNA"/>
</dbReference>
<evidence type="ECO:0000259" key="1">
    <source>
        <dbReference type="PROSITE" id="PS50883"/>
    </source>
</evidence>
<dbReference type="Gene3D" id="3.20.20.450">
    <property type="entry name" value="EAL domain"/>
    <property type="match status" value="1"/>
</dbReference>
<dbReference type="RefSeq" id="WP_109060088.1">
    <property type="nucleotide sequence ID" value="NZ_QETA01000001.1"/>
</dbReference>
<dbReference type="InterPro" id="IPR001633">
    <property type="entry name" value="EAL_dom"/>
</dbReference>
<evidence type="ECO:0000313" key="4">
    <source>
        <dbReference type="Proteomes" id="UP000245212"/>
    </source>
</evidence>
<dbReference type="PROSITE" id="PS51833">
    <property type="entry name" value="HDOD"/>
    <property type="match status" value="1"/>
</dbReference>
<dbReference type="Proteomes" id="UP000245212">
    <property type="component" value="Unassembled WGS sequence"/>
</dbReference>
<protein>
    <submittedName>
        <fullName evidence="3">Diguanylate phosphodiesterase</fullName>
    </submittedName>
</protein>
<keyword evidence="4" id="KW-1185">Reference proteome</keyword>